<dbReference type="Proteomes" id="UP000476934">
    <property type="component" value="Unassembled WGS sequence"/>
</dbReference>
<dbReference type="PROSITE" id="PS00041">
    <property type="entry name" value="HTH_ARAC_FAMILY_1"/>
    <property type="match status" value="1"/>
</dbReference>
<dbReference type="SUPFAM" id="SSF51215">
    <property type="entry name" value="Regulatory protein AraC"/>
    <property type="match status" value="1"/>
</dbReference>
<reference evidence="5 6" key="1">
    <citation type="submission" date="2020-02" db="EMBL/GenBank/DDBJ databases">
        <authorList>
            <person name="Feng H."/>
        </authorList>
    </citation>
    <scope>NUCLEOTIDE SEQUENCE [LARGE SCALE GENOMIC DNA]</scope>
    <source>
        <strain evidence="5 6">Gsoil 114</strain>
    </source>
</reference>
<dbReference type="InterPro" id="IPR020449">
    <property type="entry name" value="Tscrpt_reg_AraC-type_HTH"/>
</dbReference>
<dbReference type="InterPro" id="IPR009057">
    <property type="entry name" value="Homeodomain-like_sf"/>
</dbReference>
<evidence type="ECO:0000259" key="4">
    <source>
        <dbReference type="PROSITE" id="PS01124"/>
    </source>
</evidence>
<dbReference type="SUPFAM" id="SSF46689">
    <property type="entry name" value="Homeodomain-like"/>
    <property type="match status" value="1"/>
</dbReference>
<dbReference type="GO" id="GO:0003700">
    <property type="term" value="F:DNA-binding transcription factor activity"/>
    <property type="evidence" value="ECO:0007669"/>
    <property type="project" value="InterPro"/>
</dbReference>
<dbReference type="InterPro" id="IPR018062">
    <property type="entry name" value="HTH_AraC-typ_CS"/>
</dbReference>
<comment type="caution">
    <text evidence="5">The sequence shown here is derived from an EMBL/GenBank/DDBJ whole genome shotgun (WGS) entry which is preliminary data.</text>
</comment>
<dbReference type="InterPro" id="IPR037923">
    <property type="entry name" value="HTH-like"/>
</dbReference>
<evidence type="ECO:0000256" key="1">
    <source>
        <dbReference type="ARBA" id="ARBA00023015"/>
    </source>
</evidence>
<dbReference type="Gene3D" id="1.10.10.60">
    <property type="entry name" value="Homeodomain-like"/>
    <property type="match status" value="2"/>
</dbReference>
<sequence length="292" mass="34569">MEIVSIAVPPFPIFIEGNIAKFRKGTMHPNRSDLEYFDVIFVKKGKLYLTEDGRHFTVNKNEMLVLLPMKHHFATRPTDEETEFYWLHFYTNSYYIEGDEPRKLTSNIPIPSLHFHNHTYTLQLQKKCKLVDYKEIYKKIDQLLLATTNENEELSFWDIQTSFFSLINLLEYQGMAKDNGYMISQNVAQFIRENYHTPITNMMLVKQFNIHENTIAKYMKRFYKVTALEYLNTYRLEQARILLLKTDDSVQSIAEKCGFSFGSYFSSAFKKAYGISPLHYRKKHMRRTKGAH</sequence>
<protein>
    <submittedName>
        <fullName evidence="5">Helix-turn-helix transcriptional regulator</fullName>
    </submittedName>
</protein>
<evidence type="ECO:0000256" key="2">
    <source>
        <dbReference type="ARBA" id="ARBA00023125"/>
    </source>
</evidence>
<proteinExistence type="predicted"/>
<dbReference type="InterPro" id="IPR018060">
    <property type="entry name" value="HTH_AraC"/>
</dbReference>
<dbReference type="InterPro" id="IPR003313">
    <property type="entry name" value="AraC-bd"/>
</dbReference>
<dbReference type="PANTHER" id="PTHR43280">
    <property type="entry name" value="ARAC-FAMILY TRANSCRIPTIONAL REGULATOR"/>
    <property type="match status" value="1"/>
</dbReference>
<evidence type="ECO:0000313" key="5">
    <source>
        <dbReference type="EMBL" id="NEY18552.1"/>
    </source>
</evidence>
<dbReference type="RefSeq" id="WP_163173010.1">
    <property type="nucleotide sequence ID" value="NZ_JAAIWK010000001.1"/>
</dbReference>
<accession>A0A6M0P1N9</accession>
<reference evidence="5 6" key="2">
    <citation type="submission" date="2020-03" db="EMBL/GenBank/DDBJ databases">
        <title>Bacillus aquiflavi sp. nov., isolated from yellow water of strong flavor Chinese baijiu in Yibin region of China.</title>
        <authorList>
            <person name="Xie J."/>
        </authorList>
    </citation>
    <scope>NUCLEOTIDE SEQUENCE [LARGE SCALE GENOMIC DNA]</scope>
    <source>
        <strain evidence="5 6">Gsoil 114</strain>
    </source>
</reference>
<organism evidence="5 6">
    <name type="scientific">Heyndrickxia ginsengihumi</name>
    <dbReference type="NCBI Taxonomy" id="363870"/>
    <lineage>
        <taxon>Bacteria</taxon>
        <taxon>Bacillati</taxon>
        <taxon>Bacillota</taxon>
        <taxon>Bacilli</taxon>
        <taxon>Bacillales</taxon>
        <taxon>Bacillaceae</taxon>
        <taxon>Heyndrickxia</taxon>
    </lineage>
</organism>
<keyword evidence="3" id="KW-0804">Transcription</keyword>
<dbReference type="AlphaFoldDB" id="A0A6M0P1N9"/>
<dbReference type="PANTHER" id="PTHR43280:SF2">
    <property type="entry name" value="HTH-TYPE TRANSCRIPTIONAL REGULATOR EXSA"/>
    <property type="match status" value="1"/>
</dbReference>
<name>A0A6M0P1N9_9BACI</name>
<dbReference type="PRINTS" id="PR00032">
    <property type="entry name" value="HTHARAC"/>
</dbReference>
<dbReference type="SMART" id="SM00342">
    <property type="entry name" value="HTH_ARAC"/>
    <property type="match status" value="1"/>
</dbReference>
<gene>
    <name evidence="5" type="ORF">G4D61_01030</name>
</gene>
<evidence type="ECO:0000313" key="6">
    <source>
        <dbReference type="Proteomes" id="UP000476934"/>
    </source>
</evidence>
<dbReference type="PROSITE" id="PS01124">
    <property type="entry name" value="HTH_ARAC_FAMILY_2"/>
    <property type="match status" value="1"/>
</dbReference>
<keyword evidence="1" id="KW-0805">Transcription regulation</keyword>
<feature type="domain" description="HTH araC/xylS-type" evidence="4">
    <location>
        <begin position="185"/>
        <end position="283"/>
    </location>
</feature>
<dbReference type="GO" id="GO:0043565">
    <property type="term" value="F:sequence-specific DNA binding"/>
    <property type="evidence" value="ECO:0007669"/>
    <property type="project" value="InterPro"/>
</dbReference>
<evidence type="ECO:0000256" key="3">
    <source>
        <dbReference type="ARBA" id="ARBA00023163"/>
    </source>
</evidence>
<keyword evidence="6" id="KW-1185">Reference proteome</keyword>
<dbReference type="Pfam" id="PF12833">
    <property type="entry name" value="HTH_18"/>
    <property type="match status" value="1"/>
</dbReference>
<dbReference type="EMBL" id="JAAIWK010000001">
    <property type="protein sequence ID" value="NEY18552.1"/>
    <property type="molecule type" value="Genomic_DNA"/>
</dbReference>
<keyword evidence="2" id="KW-0238">DNA-binding</keyword>
<dbReference type="Pfam" id="PF02311">
    <property type="entry name" value="AraC_binding"/>
    <property type="match status" value="1"/>
</dbReference>